<dbReference type="Proteomes" id="UP001626550">
    <property type="component" value="Unassembled WGS sequence"/>
</dbReference>
<sequence length="297" mass="34336">MKALLVMLLCSSIPQEERLNILNKNVGLLSVVRAYYEERFSKEYKEVYQKCHTISIEMDKAYSEGGVWKAAGIMERVCLDRYRAWKTRATDMDKQIGAIWQMLLLVLLVALLAEVPQVKSDVEQIQDPSTGEIKEIQPDEIEEPEITLDGQLDELDKYIKALLSMLLSSKISQEERLKILTENIGLLAGVREYYEKRFPKEYGEAFRECLTILGQMEEAYNEEEGVWKAGQIMEKECHKRNSRWKFRYTDMDTQIGAIWQMLLLVLLLGLLAKTENHDETRALVESIFVPTQANSVQ</sequence>
<keyword evidence="1" id="KW-0812">Transmembrane</keyword>
<keyword evidence="1" id="KW-1133">Transmembrane helix</keyword>
<feature type="transmembrane region" description="Helical" evidence="1">
    <location>
        <begin position="98"/>
        <end position="115"/>
    </location>
</feature>
<organism evidence="2 3">
    <name type="scientific">Cichlidogyrus casuarinus</name>
    <dbReference type="NCBI Taxonomy" id="1844966"/>
    <lineage>
        <taxon>Eukaryota</taxon>
        <taxon>Metazoa</taxon>
        <taxon>Spiralia</taxon>
        <taxon>Lophotrochozoa</taxon>
        <taxon>Platyhelminthes</taxon>
        <taxon>Monogenea</taxon>
        <taxon>Monopisthocotylea</taxon>
        <taxon>Dactylogyridea</taxon>
        <taxon>Ancyrocephalidae</taxon>
        <taxon>Cichlidogyrus</taxon>
    </lineage>
</organism>
<keyword evidence="3" id="KW-1185">Reference proteome</keyword>
<dbReference type="AlphaFoldDB" id="A0ABD2PPA1"/>
<reference evidence="2 3" key="1">
    <citation type="submission" date="2024-11" db="EMBL/GenBank/DDBJ databases">
        <title>Adaptive evolution of stress response genes in parasites aligns with host niche diversity.</title>
        <authorList>
            <person name="Hahn C."/>
            <person name="Resl P."/>
        </authorList>
    </citation>
    <scope>NUCLEOTIDE SEQUENCE [LARGE SCALE GENOMIC DNA]</scope>
    <source>
        <strain evidence="2">EGGRZ-B1_66</strain>
        <tissue evidence="2">Body</tissue>
    </source>
</reference>
<evidence type="ECO:0000313" key="2">
    <source>
        <dbReference type="EMBL" id="KAL3307566.1"/>
    </source>
</evidence>
<accession>A0ABD2PPA1</accession>
<protein>
    <submittedName>
        <fullName evidence="2">Uncharacterized protein</fullName>
    </submittedName>
</protein>
<evidence type="ECO:0000256" key="1">
    <source>
        <dbReference type="SAM" id="Phobius"/>
    </source>
</evidence>
<proteinExistence type="predicted"/>
<feature type="transmembrane region" description="Helical" evidence="1">
    <location>
        <begin position="253"/>
        <end position="272"/>
    </location>
</feature>
<dbReference type="EMBL" id="JBJKFK010007042">
    <property type="protein sequence ID" value="KAL3307566.1"/>
    <property type="molecule type" value="Genomic_DNA"/>
</dbReference>
<gene>
    <name evidence="2" type="ORF">Ciccas_013917</name>
</gene>
<name>A0ABD2PPA1_9PLAT</name>
<comment type="caution">
    <text evidence="2">The sequence shown here is derived from an EMBL/GenBank/DDBJ whole genome shotgun (WGS) entry which is preliminary data.</text>
</comment>
<keyword evidence="1" id="KW-0472">Membrane</keyword>
<evidence type="ECO:0000313" key="3">
    <source>
        <dbReference type="Proteomes" id="UP001626550"/>
    </source>
</evidence>